<dbReference type="OrthoDB" id="2104739at2759"/>
<organism evidence="1 2">
    <name type="scientific">Rhizoctonia solani AG-3 Rhs1AP</name>
    <dbReference type="NCBI Taxonomy" id="1086054"/>
    <lineage>
        <taxon>Eukaryota</taxon>
        <taxon>Fungi</taxon>
        <taxon>Dikarya</taxon>
        <taxon>Basidiomycota</taxon>
        <taxon>Agaricomycotina</taxon>
        <taxon>Agaricomycetes</taxon>
        <taxon>Cantharellales</taxon>
        <taxon>Ceratobasidiaceae</taxon>
        <taxon>Rhizoctonia</taxon>
    </lineage>
</organism>
<accession>X8JQZ1</accession>
<gene>
    <name evidence="1" type="ORF">RSOL_448530</name>
</gene>
<name>X8JQZ1_9AGAM</name>
<reference evidence="2" key="1">
    <citation type="journal article" date="2014" name="Genome Announc.">
        <title>Draft genome sequence of the plant-pathogenic soil fungus Rhizoctonia solani anastomosis group 3 strain Rhs1AP.</title>
        <authorList>
            <person name="Cubeta M.A."/>
            <person name="Thomas E."/>
            <person name="Dean R.A."/>
            <person name="Jabaji S."/>
            <person name="Neate S.M."/>
            <person name="Tavantzis S."/>
            <person name="Toda T."/>
            <person name="Vilgalys R."/>
            <person name="Bharathan N."/>
            <person name="Fedorova-Abrams N."/>
            <person name="Pakala S.B."/>
            <person name="Pakala S.M."/>
            <person name="Zafar N."/>
            <person name="Joardar V."/>
            <person name="Losada L."/>
            <person name="Nierman W.C."/>
        </authorList>
    </citation>
    <scope>NUCLEOTIDE SEQUENCE [LARGE SCALE GENOMIC DNA]</scope>
    <source>
        <strain evidence="2">AG-3</strain>
    </source>
</reference>
<proteinExistence type="predicted"/>
<dbReference type="Proteomes" id="UP000030108">
    <property type="component" value="Unassembled WGS sequence"/>
</dbReference>
<comment type="caution">
    <text evidence="1">The sequence shown here is derived from an EMBL/GenBank/DDBJ whole genome shotgun (WGS) entry which is preliminary data.</text>
</comment>
<sequence>MNTAVPLPPLQGLFEGDAETSNAYARLLPLEDQAVLPVRILGQMLIQAPSLKGRTYVARSINCCATNQAILKLGESQLGQFIQYFEQLRTPSSTPLFWSIDELQVDPTASLIRDNYRCMLSGFVDNDAFVSLPALQAEVIATKGNVSITECHHILTEYTGCSQSKCGSRSHNWTIGCLFGTPIEDRPAGPGSHDLRNILTLEKGFQACFERFMIWLEPTAESDNQYTLMRQAESICRQLPSLFTFTSTSPDLPLPDPQYLAIHAACARIIKLAGAAHFITKFVDEADEIEALEKRGPPGELVRNLRILLANISTRPVPTRD</sequence>
<evidence type="ECO:0000313" key="2">
    <source>
        <dbReference type="Proteomes" id="UP000030108"/>
    </source>
</evidence>
<dbReference type="EMBL" id="JATN01000311">
    <property type="protein sequence ID" value="EUC65616.1"/>
    <property type="molecule type" value="Genomic_DNA"/>
</dbReference>
<evidence type="ECO:0000313" key="1">
    <source>
        <dbReference type="EMBL" id="EUC65616.1"/>
    </source>
</evidence>
<evidence type="ECO:0008006" key="3">
    <source>
        <dbReference type="Google" id="ProtNLM"/>
    </source>
</evidence>
<dbReference type="AlphaFoldDB" id="X8JQZ1"/>
<protein>
    <recommendedName>
        <fullName evidence="3">HNH nuclease domain-containing protein</fullName>
    </recommendedName>
</protein>